<evidence type="ECO:0000256" key="6">
    <source>
        <dbReference type="SAM" id="Phobius"/>
    </source>
</evidence>
<evidence type="ECO:0008006" key="9">
    <source>
        <dbReference type="Google" id="ProtNLM"/>
    </source>
</evidence>
<name>A0ABP3QDY5_9BACI</name>
<organism evidence="7 8">
    <name type="scientific">Virgibacillus siamensis</name>
    <dbReference type="NCBI Taxonomy" id="480071"/>
    <lineage>
        <taxon>Bacteria</taxon>
        <taxon>Bacillati</taxon>
        <taxon>Bacillota</taxon>
        <taxon>Bacilli</taxon>
        <taxon>Bacillales</taxon>
        <taxon>Bacillaceae</taxon>
        <taxon>Virgibacillus</taxon>
    </lineage>
</organism>
<feature type="transmembrane region" description="Helical" evidence="6">
    <location>
        <begin position="45"/>
        <end position="63"/>
    </location>
</feature>
<dbReference type="PANTHER" id="PTHR33545">
    <property type="entry name" value="UPF0750 MEMBRANE PROTEIN YITT-RELATED"/>
    <property type="match status" value="1"/>
</dbReference>
<feature type="transmembrane region" description="Helical" evidence="6">
    <location>
        <begin position="97"/>
        <end position="119"/>
    </location>
</feature>
<keyword evidence="2" id="KW-1003">Cell membrane</keyword>
<feature type="transmembrane region" description="Helical" evidence="6">
    <location>
        <begin position="166"/>
        <end position="184"/>
    </location>
</feature>
<proteinExistence type="predicted"/>
<keyword evidence="4 6" id="KW-1133">Transmembrane helix</keyword>
<dbReference type="EMBL" id="BAAADS010000001">
    <property type="protein sequence ID" value="GAA0589059.1"/>
    <property type="molecule type" value="Genomic_DNA"/>
</dbReference>
<dbReference type="PANTHER" id="PTHR33545:SF5">
    <property type="entry name" value="UPF0750 MEMBRANE PROTEIN YITT"/>
    <property type="match status" value="1"/>
</dbReference>
<comment type="caution">
    <text evidence="7">The sequence shown here is derived from an EMBL/GenBank/DDBJ whole genome shotgun (WGS) entry which is preliminary data.</text>
</comment>
<dbReference type="Proteomes" id="UP001500866">
    <property type="component" value="Unassembled WGS sequence"/>
</dbReference>
<keyword evidence="3 6" id="KW-0812">Transmembrane</keyword>
<evidence type="ECO:0000256" key="1">
    <source>
        <dbReference type="ARBA" id="ARBA00004651"/>
    </source>
</evidence>
<comment type="subcellular location">
    <subcellularLocation>
        <location evidence="1">Cell membrane</location>
        <topology evidence="1">Multi-pass membrane protein</topology>
    </subcellularLocation>
</comment>
<evidence type="ECO:0000256" key="4">
    <source>
        <dbReference type="ARBA" id="ARBA00022989"/>
    </source>
</evidence>
<evidence type="ECO:0000313" key="7">
    <source>
        <dbReference type="EMBL" id="GAA0589059.1"/>
    </source>
</evidence>
<dbReference type="InterPro" id="IPR051461">
    <property type="entry name" value="UPF0750_membrane"/>
</dbReference>
<protein>
    <recommendedName>
        <fullName evidence="9">YitT family protein</fullName>
    </recommendedName>
</protein>
<dbReference type="Pfam" id="PF02588">
    <property type="entry name" value="YitT_membrane"/>
    <property type="match status" value="1"/>
</dbReference>
<evidence type="ECO:0000313" key="8">
    <source>
        <dbReference type="Proteomes" id="UP001500866"/>
    </source>
</evidence>
<evidence type="ECO:0000256" key="3">
    <source>
        <dbReference type="ARBA" id="ARBA00022692"/>
    </source>
</evidence>
<keyword evidence="5 6" id="KW-0472">Membrane</keyword>
<feature type="transmembrane region" description="Helical" evidence="6">
    <location>
        <begin position="70"/>
        <end position="91"/>
    </location>
</feature>
<evidence type="ECO:0000256" key="5">
    <source>
        <dbReference type="ARBA" id="ARBA00023136"/>
    </source>
</evidence>
<reference evidence="8" key="1">
    <citation type="journal article" date="2019" name="Int. J. Syst. Evol. Microbiol.">
        <title>The Global Catalogue of Microorganisms (GCM) 10K type strain sequencing project: providing services to taxonomists for standard genome sequencing and annotation.</title>
        <authorList>
            <consortium name="The Broad Institute Genomics Platform"/>
            <consortium name="The Broad Institute Genome Sequencing Center for Infectious Disease"/>
            <person name="Wu L."/>
            <person name="Ma J."/>
        </authorList>
    </citation>
    <scope>NUCLEOTIDE SEQUENCE [LARGE SCALE GENOMIC DNA]</scope>
    <source>
        <strain evidence="8">JCM 15395</strain>
    </source>
</reference>
<accession>A0ABP3QDY5</accession>
<feature type="transmembrane region" description="Helical" evidence="6">
    <location>
        <begin position="140"/>
        <end position="160"/>
    </location>
</feature>
<dbReference type="InterPro" id="IPR003740">
    <property type="entry name" value="YitT"/>
</dbReference>
<gene>
    <name evidence="7" type="ORF">GCM10009001_01190</name>
</gene>
<evidence type="ECO:0000256" key="2">
    <source>
        <dbReference type="ARBA" id="ARBA00022475"/>
    </source>
</evidence>
<keyword evidence="8" id="KW-1185">Reference proteome</keyword>
<dbReference type="RefSeq" id="WP_343809300.1">
    <property type="nucleotide sequence ID" value="NZ_BAAADS010000001.1"/>
</dbReference>
<sequence>MFKKMISTLLGSCLIAIGINCFVIPHHLVDGGIIGLGLIAKYTIGLKPGLTIILLSLPLYMYAWFYFRTYFYNGIHGLLVSSFLIDLFHPLSTLHTAPILISALTGGVLIGTGIGMMLYTKISTGGTDLLALMISKSTSLNVGMVILFIDGLVILIGSTVIKETTIFYSSLMVGVVGLTTSVITKKSS</sequence>